<sequence length="723" mass="82876">MPDQEAVSRTLNELKHQKIQPVAKSPRYLLALLVAACAVILLPAAYLALITGLSSLLWVYYDYLGWKFNHIQDLMWLPLYLGPAISLATLVAFLLYPVFTTRITHLTQKVLEPKEQPTLYAFVAQLSRVLGVKPPQLISVTHEANAFAGPADGLWGMLRGKRRLVIGLPLAELLSVKQFGGIIAHELGHFSQRNGQFLVTLMRMVQSWFHRVVADENHNLERFTQRLSQEWRVIGIFIMFARALLVITRFFFVAFGAAADLVTGFLLRQMEYDADRYEARLIGMDVFTETTRELFYIQLAHELAMNELLLYVPEGKLVDNLAAFTAYHRQRISGETLRRFNQLQAETTRSLSDSHPTFQKRIENVRKAGGQAILVSEERATSLFQDFSELCRSFTSAYYRALLKEQFQPNMLHDVETLTLQRKIEHEAGQALARFYRGPLNLSSGSLRFPSRWERDKKGFVPNPLALAKQARRFFEEEQADYRRLLNQYEVLLQQKMQCQRVLLCAPFAQSEPNESKPFSHNHIEILNGQMLKVRRLIARHETRQGLLWWQRGFFFDQIGHSTWVPEALKALPNWRALLRLLNQSLPKVEQLRLVRAEVAALLEQEQADAKRNRARDLLLKQKATTLYTMTRVIVEPLLHQKLSSESGGRETDLGTLPAFHQPRHGGPREIFKAATLFIEQFHDLRCRVIGRLCLLAEHADTDAGLDPLPQPDPADAPTNVLF</sequence>
<keyword evidence="7" id="KW-0862">Zinc</keyword>
<keyword evidence="8 12" id="KW-1133">Transmembrane helix</keyword>
<evidence type="ECO:0000256" key="9">
    <source>
        <dbReference type="ARBA" id="ARBA00023049"/>
    </source>
</evidence>
<organism evidence="14 15">
    <name type="scientific">Acanthopleuribacter pedis</name>
    <dbReference type="NCBI Taxonomy" id="442870"/>
    <lineage>
        <taxon>Bacteria</taxon>
        <taxon>Pseudomonadati</taxon>
        <taxon>Acidobacteriota</taxon>
        <taxon>Holophagae</taxon>
        <taxon>Acanthopleuribacterales</taxon>
        <taxon>Acanthopleuribacteraceae</taxon>
        <taxon>Acanthopleuribacter</taxon>
    </lineage>
</organism>
<keyword evidence="4 12" id="KW-0812">Transmembrane</keyword>
<evidence type="ECO:0000256" key="2">
    <source>
        <dbReference type="ARBA" id="ARBA00022475"/>
    </source>
</evidence>
<keyword evidence="3" id="KW-0645">Protease</keyword>
<evidence type="ECO:0000256" key="5">
    <source>
        <dbReference type="ARBA" id="ARBA00022723"/>
    </source>
</evidence>
<keyword evidence="9 14" id="KW-0482">Metalloprotease</keyword>
<feature type="transmembrane region" description="Helical" evidence="12">
    <location>
        <begin position="28"/>
        <end position="60"/>
    </location>
</feature>
<comment type="caution">
    <text evidence="14">The sequence shown here is derived from an EMBL/GenBank/DDBJ whole genome shotgun (WGS) entry which is preliminary data.</text>
</comment>
<reference evidence="14" key="1">
    <citation type="submission" date="2021-03" db="EMBL/GenBank/DDBJ databases">
        <authorList>
            <person name="Wang G."/>
        </authorList>
    </citation>
    <scope>NUCLEOTIDE SEQUENCE</scope>
    <source>
        <strain evidence="14">KCTC 12899</strain>
    </source>
</reference>
<dbReference type="PANTHER" id="PTHR43221:SF2">
    <property type="entry name" value="PROTEASE HTPX HOMOLOG"/>
    <property type="match status" value="1"/>
</dbReference>
<keyword evidence="10 12" id="KW-0472">Membrane</keyword>
<evidence type="ECO:0000313" key="14">
    <source>
        <dbReference type="EMBL" id="MBO1319025.1"/>
    </source>
</evidence>
<dbReference type="Proteomes" id="UP000664417">
    <property type="component" value="Unassembled WGS sequence"/>
</dbReference>
<dbReference type="CDD" id="cd07328">
    <property type="entry name" value="M48_Ste24p_like"/>
    <property type="match status" value="1"/>
</dbReference>
<dbReference type="InterPro" id="IPR001915">
    <property type="entry name" value="Peptidase_M48"/>
</dbReference>
<dbReference type="GO" id="GO:0004222">
    <property type="term" value="F:metalloendopeptidase activity"/>
    <property type="evidence" value="ECO:0007669"/>
    <property type="project" value="InterPro"/>
</dbReference>
<dbReference type="Gene3D" id="3.30.2010.10">
    <property type="entry name" value="Metalloproteases ('zincins'), catalytic domain"/>
    <property type="match status" value="1"/>
</dbReference>
<evidence type="ECO:0000259" key="13">
    <source>
        <dbReference type="Pfam" id="PF01435"/>
    </source>
</evidence>
<feature type="transmembrane region" description="Helical" evidence="12">
    <location>
        <begin position="80"/>
        <end position="99"/>
    </location>
</feature>
<proteinExistence type="predicted"/>
<dbReference type="EMBL" id="JAFREP010000008">
    <property type="protein sequence ID" value="MBO1319025.1"/>
    <property type="molecule type" value="Genomic_DNA"/>
</dbReference>
<keyword evidence="6" id="KW-0378">Hydrolase</keyword>
<protein>
    <submittedName>
        <fullName evidence="14">M48 family metalloprotease</fullName>
    </submittedName>
</protein>
<name>A0A8J7QFL9_9BACT</name>
<feature type="transmembrane region" description="Helical" evidence="12">
    <location>
        <begin position="233"/>
        <end position="259"/>
    </location>
</feature>
<feature type="domain" description="Peptidase M48" evidence="13">
    <location>
        <begin position="113"/>
        <end position="367"/>
    </location>
</feature>
<accession>A0A8J7QFL9</accession>
<evidence type="ECO:0000256" key="3">
    <source>
        <dbReference type="ARBA" id="ARBA00022670"/>
    </source>
</evidence>
<evidence type="ECO:0000256" key="1">
    <source>
        <dbReference type="ARBA" id="ARBA00001947"/>
    </source>
</evidence>
<dbReference type="Pfam" id="PF01435">
    <property type="entry name" value="Peptidase_M48"/>
    <property type="match status" value="1"/>
</dbReference>
<dbReference type="AlphaFoldDB" id="A0A8J7QFL9"/>
<dbReference type="GO" id="GO:0006508">
    <property type="term" value="P:proteolysis"/>
    <property type="evidence" value="ECO:0007669"/>
    <property type="project" value="UniProtKB-KW"/>
</dbReference>
<evidence type="ECO:0000256" key="8">
    <source>
        <dbReference type="ARBA" id="ARBA00022989"/>
    </source>
</evidence>
<dbReference type="InterPro" id="IPR050083">
    <property type="entry name" value="HtpX_protease"/>
</dbReference>
<dbReference type="GO" id="GO:0046872">
    <property type="term" value="F:metal ion binding"/>
    <property type="evidence" value="ECO:0007669"/>
    <property type="project" value="UniProtKB-KW"/>
</dbReference>
<evidence type="ECO:0000256" key="10">
    <source>
        <dbReference type="ARBA" id="ARBA00023136"/>
    </source>
</evidence>
<evidence type="ECO:0000256" key="12">
    <source>
        <dbReference type="SAM" id="Phobius"/>
    </source>
</evidence>
<keyword evidence="2" id="KW-1003">Cell membrane</keyword>
<comment type="cofactor">
    <cofactor evidence="1">
        <name>Zn(2+)</name>
        <dbReference type="ChEBI" id="CHEBI:29105"/>
    </cofactor>
</comment>
<evidence type="ECO:0000313" key="15">
    <source>
        <dbReference type="Proteomes" id="UP000664417"/>
    </source>
</evidence>
<keyword evidence="5" id="KW-0479">Metal-binding</keyword>
<evidence type="ECO:0000256" key="7">
    <source>
        <dbReference type="ARBA" id="ARBA00022833"/>
    </source>
</evidence>
<evidence type="ECO:0000256" key="11">
    <source>
        <dbReference type="SAM" id="MobiDB-lite"/>
    </source>
</evidence>
<gene>
    <name evidence="14" type="ORF">J3U88_11200</name>
</gene>
<dbReference type="RefSeq" id="WP_207858846.1">
    <property type="nucleotide sequence ID" value="NZ_JAFREP010000008.1"/>
</dbReference>
<evidence type="ECO:0000256" key="4">
    <source>
        <dbReference type="ARBA" id="ARBA00022692"/>
    </source>
</evidence>
<keyword evidence="15" id="KW-1185">Reference proteome</keyword>
<evidence type="ECO:0000256" key="6">
    <source>
        <dbReference type="ARBA" id="ARBA00022801"/>
    </source>
</evidence>
<feature type="region of interest" description="Disordered" evidence="11">
    <location>
        <begin position="704"/>
        <end position="723"/>
    </location>
</feature>
<dbReference type="PANTHER" id="PTHR43221">
    <property type="entry name" value="PROTEASE HTPX"/>
    <property type="match status" value="1"/>
</dbReference>